<keyword evidence="2" id="KW-1185">Reference proteome</keyword>
<proteinExistence type="predicted"/>
<protein>
    <submittedName>
        <fullName evidence="1">Uncharacterized protein</fullName>
    </submittedName>
</protein>
<name>A0A420HDM1_9PEZI</name>
<comment type="caution">
    <text evidence="1">The sequence shown here is derived from an EMBL/GenBank/DDBJ whole genome shotgun (WGS) entry which is preliminary data.</text>
</comment>
<dbReference type="EMBL" id="MCBQ01020146">
    <property type="protein sequence ID" value="RKF55473.1"/>
    <property type="molecule type" value="Genomic_DNA"/>
</dbReference>
<evidence type="ECO:0000313" key="2">
    <source>
        <dbReference type="Proteomes" id="UP000283383"/>
    </source>
</evidence>
<evidence type="ECO:0000313" key="1">
    <source>
        <dbReference type="EMBL" id="RKF55473.1"/>
    </source>
</evidence>
<gene>
    <name evidence="1" type="ORF">GcM3_04518</name>
</gene>
<accession>A0A420HDM1</accession>
<dbReference type="Proteomes" id="UP000283383">
    <property type="component" value="Unassembled WGS sequence"/>
</dbReference>
<reference evidence="1 2" key="1">
    <citation type="journal article" date="2018" name="BMC Genomics">
        <title>Comparative genome analyses reveal sequence features reflecting distinct modes of host-adaptation between dicot and monocot powdery mildew.</title>
        <authorList>
            <person name="Wu Y."/>
            <person name="Ma X."/>
            <person name="Pan Z."/>
            <person name="Kale S.D."/>
            <person name="Song Y."/>
            <person name="King H."/>
            <person name="Zhang Q."/>
            <person name="Presley C."/>
            <person name="Deng X."/>
            <person name="Wei C.I."/>
            <person name="Xiao S."/>
        </authorList>
    </citation>
    <scope>NUCLEOTIDE SEQUENCE [LARGE SCALE GENOMIC DNA]</scope>
    <source>
        <strain evidence="1">UMSG3</strain>
    </source>
</reference>
<sequence length="76" mass="8711">MFAYILLILSRSDSSSYFDGILAVRYTSTESRTCVVISENVVPYYPLGRIHSRVLHKVSLSSLNYYTIDIDILQFV</sequence>
<organism evidence="1 2">
    <name type="scientific">Golovinomyces cichoracearum</name>
    <dbReference type="NCBI Taxonomy" id="62708"/>
    <lineage>
        <taxon>Eukaryota</taxon>
        <taxon>Fungi</taxon>
        <taxon>Dikarya</taxon>
        <taxon>Ascomycota</taxon>
        <taxon>Pezizomycotina</taxon>
        <taxon>Leotiomycetes</taxon>
        <taxon>Erysiphales</taxon>
        <taxon>Erysiphaceae</taxon>
        <taxon>Golovinomyces</taxon>
    </lineage>
</organism>
<dbReference type="AlphaFoldDB" id="A0A420HDM1"/>